<proteinExistence type="predicted"/>
<dbReference type="InterPro" id="IPR022044">
    <property type="entry name" value="TcdB_toxin_mid/C"/>
</dbReference>
<dbReference type="Proteomes" id="UP000235672">
    <property type="component" value="Unassembled WGS sequence"/>
</dbReference>
<feature type="domain" description="Insecticide toxin TcdB middle/C-terminal" evidence="6">
    <location>
        <begin position="864"/>
        <end position="968"/>
    </location>
</feature>
<evidence type="ECO:0000259" key="7">
    <source>
        <dbReference type="Pfam" id="PF12256"/>
    </source>
</evidence>
<sequence>KGGGAIRDIGEKFEVNGPTGTGATSVPVQISTCRSGFTPGLGLAYDSGSGNGPFGFGWKLKYPSITRKTDKGLPLYDDEEESDIFVLAGAEDLVPVLDQKDGKWLRKEDFIVEKDGRNYQIRQYRPRVEAAFMLIERWTDLRSRSSHWVTISGDNVTDVFGDTENSQIRDPNSPSNEPRVFSWLLSRSYDDKGNAYVLEYKAENDQEIDIDAANELNRTAISRSAQRYLKRLKYGNRVSSLERPDWESAGWMFEVVLDYGEHSRTNPSSLEERPWNARPDPFSTYRSTFEVRTYRLCERIMMFHHFPDEVDIGDDCIVTSLELSYRNSERPDWDRGGKIASFVSSITQRSYQRHGDGYLDKAIPPLDLEYSLPVVTEYVGELHPSALDDLPAGIDGSIHQWLDLDGEGIPGVLIQEAGSFFYKPNLGEGRLGPVNVLRGEPNVITGRKAKTRWLSLAADGVLDLAETSGNNPGYFERLPMTEGGWGSFRNFFDFPNELPVVANPQFIDLNGDGLADILIANDEVFTWYASWGKAGWGPANYVRTPISEEKGPRLIVSDLQEAIYVADMSGDGLADLVRIRNGEVCYWPNTGYGNFGKKIAMDNSPWFDHPDIFRQSRLRLFDIDGCGTIDLIYLASDGPRYYQNQAGNSWTNAHHIKSFPKLDDLAQVQVVDLFGKGTGCLVWSSYLPGDYRQQIRYLDLMGQGKPHLLVRTANNMGAETHIHYASSVKFYLQDKVQGTPWATRLAFPVQVVERLETIDHVSNSLFVQKYTYHDGYFDGVEREFNGFGMVEHLDTETFTLMESSSLLPKASNLSETAYVPPVLTKAWYHTGAYFEMGKVSRYNESQYYREPDLSNEDVEERREACRALKGRLLRQEIYSLDETPLAPIPVTVSDGNFKLWMFQPQGDNRYAVYFSKDFETLECHYERNSTDPRITQNINLEIDDFGNVLQTAAIAYGRRHASADEPLRLEDRAVQEKRLITYSCNQYTKPISAFTVRRNPMPADSKTFQLYPKNDNNLPKFSNSLLRSTDVRRIFAATTDGRHDLPYRDFAGAGAQRDHSWRRLIEGKRSLYRADDLSCVLPLGTTGTRGVTYQTYAMTIPEDLGELFFVGSDKFKDKSQLDSALEELGYVRFHGESDWWEPSGKRFFSPGSTDTPSEEFAFAQKHFFMGWRYRDQYYTEKNKSEWFLSWDKYDLLPEQSRDPLGNRVTVGQRNTNPELPLIAPGQDYRLLTPRLITDPNLNLSVTVHDVLGYVVGSAAMGKSGAHEGDNLEGFEANLSESIIESYFEDPLNSSTTLLGHASTRYIYDIYAYMRGGKKGQNVPTALASITRSIHDADLLPGESPGTMFNIGYFDGLKRTAQTKIYAGAGELGHGDSQGSCETVLHRYICSGWTVYNNKAKAVLKYEPFFTASSAYEDNAKFGVATTIFYDALTRVIGTLFSNQTWSKSVYNPWNEQTWDANDTILLDPLDDPIVGDYFKRFFPSEKSFVSWYQSRIDGSLGKEEQGAAKKTEVHANTPTDTYYDSMGRKFLVIERNATLHRDSRVSREQMRKFSVLDIQGHVRSVIDALDRVVSATMEAGETWILQDVTGGNGYGWDSRHQAFRTTYDILHRPVGNYLSVKGQPEVLIEKLVYGEGVPEPETLNLRMQMIEICDQAGKVTSDAFDFKTNLLHSTRRYAKQFKNNIDWQQTVDLEGREYIVQSTYDAPNRKVIVTYPDGSTSHDFYDEVSRLKAIEATLKGSTEVRDVVKAIRYNARSEQIYLERGNHSWTISEYDPLTFRLTKLRTYRTHSSSGGDKGGGKKSTVEAVQHLLHTYDPIGNITHIKDRAQERIFFRNKVVDPSNDYTYDALYRLVSAKGREHISASKSYLGTDSELRGDGESMARYVEHYTYDKEGNVLGIAHDSTDDRVLPWRKRFLYEEESQIEPGVKSNRLSALTKGNQTERFEYAGDEGILGNMTFMSTLPVMRWDYKNELAESARQTVKDGSVPETTYYRYDSQGNRLRKITERFSKDGKTTSVLKERVYIGVFEEFRKFGGDGSVKLEEETLRLGATDDDFVLVETQHRLLLRFQIKNHIHSVSIELGDEAQLLSYEEYGAYGDTTYEALSHDLEEPKRYRFSDKELDTENGLYYFGARYYVAAACRWVSCDPGGFKDGENLYQFAKSN</sequence>
<evidence type="ECO:0000256" key="3">
    <source>
        <dbReference type="ARBA" id="ARBA00022729"/>
    </source>
</evidence>
<dbReference type="NCBIfam" id="TIGR03696">
    <property type="entry name" value="Rhs_assc_core"/>
    <property type="match status" value="1"/>
</dbReference>
<evidence type="ECO:0000256" key="4">
    <source>
        <dbReference type="ARBA" id="ARBA00023026"/>
    </source>
</evidence>
<dbReference type="InterPro" id="IPR022045">
    <property type="entry name" value="TcdB_toxin_mid/N"/>
</dbReference>
<keyword evidence="2" id="KW-0964">Secreted</keyword>
<feature type="non-terminal residue" evidence="8">
    <location>
        <position position="1"/>
    </location>
</feature>
<dbReference type="InterPro" id="IPR050708">
    <property type="entry name" value="T6SS_VgrG/RHS"/>
</dbReference>
<gene>
    <name evidence="8" type="ORF">NA56DRAFT_525473</name>
</gene>
<dbReference type="InterPro" id="IPR028994">
    <property type="entry name" value="Integrin_alpha_N"/>
</dbReference>
<protein>
    <submittedName>
        <fullName evidence="8">SpvB-domain-containing protein</fullName>
    </submittedName>
</protein>
<keyword evidence="9" id="KW-1185">Reference proteome</keyword>
<dbReference type="GO" id="GO:0005576">
    <property type="term" value="C:extracellular region"/>
    <property type="evidence" value="ECO:0007669"/>
    <property type="project" value="UniProtKB-SubCell"/>
</dbReference>
<dbReference type="InterPro" id="IPR003284">
    <property type="entry name" value="Sal_SpvB"/>
</dbReference>
<keyword evidence="4" id="KW-0843">Virulence</keyword>
<keyword evidence="3" id="KW-0732">Signal</keyword>
<dbReference type="Pfam" id="PF13517">
    <property type="entry name" value="FG-GAP_3"/>
    <property type="match status" value="1"/>
</dbReference>
<feature type="region of interest" description="Disordered" evidence="5">
    <location>
        <begin position="1"/>
        <end position="20"/>
    </location>
</feature>
<organism evidence="8 9">
    <name type="scientific">Hyaloscypha hepaticicola</name>
    <dbReference type="NCBI Taxonomy" id="2082293"/>
    <lineage>
        <taxon>Eukaryota</taxon>
        <taxon>Fungi</taxon>
        <taxon>Dikarya</taxon>
        <taxon>Ascomycota</taxon>
        <taxon>Pezizomycotina</taxon>
        <taxon>Leotiomycetes</taxon>
        <taxon>Helotiales</taxon>
        <taxon>Hyaloscyphaceae</taxon>
        <taxon>Hyaloscypha</taxon>
    </lineage>
</organism>
<dbReference type="STRING" id="1745343.A0A2J6Q8G6"/>
<feature type="non-terminal residue" evidence="8">
    <location>
        <position position="2164"/>
    </location>
</feature>
<dbReference type="Gene3D" id="2.180.10.10">
    <property type="entry name" value="RHS repeat-associated core"/>
    <property type="match status" value="1"/>
</dbReference>
<dbReference type="InterPro" id="IPR022385">
    <property type="entry name" value="Rhs_assc_core"/>
</dbReference>
<name>A0A2J6Q8G6_9HELO</name>
<dbReference type="OrthoDB" id="5426877at2759"/>
<dbReference type="PANTHER" id="PTHR32305">
    <property type="match status" value="1"/>
</dbReference>
<evidence type="ECO:0000256" key="2">
    <source>
        <dbReference type="ARBA" id="ARBA00022525"/>
    </source>
</evidence>
<dbReference type="PRINTS" id="PR01341">
    <property type="entry name" value="SALSPVBPROT"/>
</dbReference>
<dbReference type="Pfam" id="PF12255">
    <property type="entry name" value="TcdB_toxin_midC"/>
    <property type="match status" value="1"/>
</dbReference>
<reference evidence="8 9" key="1">
    <citation type="submission" date="2016-05" db="EMBL/GenBank/DDBJ databases">
        <title>A degradative enzymes factory behind the ericoid mycorrhizal symbiosis.</title>
        <authorList>
            <consortium name="DOE Joint Genome Institute"/>
            <person name="Martino E."/>
            <person name="Morin E."/>
            <person name="Grelet G."/>
            <person name="Kuo A."/>
            <person name="Kohler A."/>
            <person name="Daghino S."/>
            <person name="Barry K."/>
            <person name="Choi C."/>
            <person name="Cichocki N."/>
            <person name="Clum A."/>
            <person name="Copeland A."/>
            <person name="Hainaut M."/>
            <person name="Haridas S."/>
            <person name="Labutti K."/>
            <person name="Lindquist E."/>
            <person name="Lipzen A."/>
            <person name="Khouja H.-R."/>
            <person name="Murat C."/>
            <person name="Ohm R."/>
            <person name="Olson A."/>
            <person name="Spatafora J."/>
            <person name="Veneault-Fourrey C."/>
            <person name="Henrissat B."/>
            <person name="Grigoriev I."/>
            <person name="Martin F."/>
            <person name="Perotto S."/>
        </authorList>
    </citation>
    <scope>NUCLEOTIDE SEQUENCE [LARGE SCALE GENOMIC DNA]</scope>
    <source>
        <strain evidence="8 9">UAMH 7357</strain>
    </source>
</reference>
<accession>A0A2J6Q8G6</accession>
<feature type="domain" description="Insecticide toxin TcdB middle/N-terminal" evidence="7">
    <location>
        <begin position="666"/>
        <end position="797"/>
    </location>
</feature>
<dbReference type="Pfam" id="PF03534">
    <property type="entry name" value="SpvB"/>
    <property type="match status" value="1"/>
</dbReference>
<dbReference type="Pfam" id="PF12256">
    <property type="entry name" value="TcdB_toxin_midN"/>
    <property type="match status" value="1"/>
</dbReference>
<dbReference type="PANTHER" id="PTHR32305:SF15">
    <property type="entry name" value="PROTEIN RHSA-RELATED"/>
    <property type="match status" value="1"/>
</dbReference>
<dbReference type="GO" id="GO:0005737">
    <property type="term" value="C:cytoplasm"/>
    <property type="evidence" value="ECO:0007669"/>
    <property type="project" value="InterPro"/>
</dbReference>
<evidence type="ECO:0000313" key="9">
    <source>
        <dbReference type="Proteomes" id="UP000235672"/>
    </source>
</evidence>
<dbReference type="InterPro" id="IPR013517">
    <property type="entry name" value="FG-GAP"/>
</dbReference>
<dbReference type="EMBL" id="KZ613477">
    <property type="protein sequence ID" value="PMD22579.1"/>
    <property type="molecule type" value="Genomic_DNA"/>
</dbReference>
<evidence type="ECO:0000256" key="1">
    <source>
        <dbReference type="ARBA" id="ARBA00004613"/>
    </source>
</evidence>
<evidence type="ECO:0000313" key="8">
    <source>
        <dbReference type="EMBL" id="PMD22579.1"/>
    </source>
</evidence>
<evidence type="ECO:0000256" key="5">
    <source>
        <dbReference type="SAM" id="MobiDB-lite"/>
    </source>
</evidence>
<comment type="subcellular location">
    <subcellularLocation>
        <location evidence="1">Secreted</location>
    </subcellularLocation>
</comment>
<dbReference type="SUPFAM" id="SSF69318">
    <property type="entry name" value="Integrin alpha N-terminal domain"/>
    <property type="match status" value="1"/>
</dbReference>
<evidence type="ECO:0000259" key="6">
    <source>
        <dbReference type="Pfam" id="PF12255"/>
    </source>
</evidence>